<protein>
    <recommendedName>
        <fullName evidence="2">Autotransporter domain-containing protein</fullName>
    </recommendedName>
</protein>
<dbReference type="SMART" id="SM00869">
    <property type="entry name" value="Autotransporter"/>
    <property type="match status" value="1"/>
</dbReference>
<comment type="caution">
    <text evidence="3">The sequence shown here is derived from an EMBL/GenBank/DDBJ whole genome shotgun (WGS) entry which is preliminary data.</text>
</comment>
<feature type="compositionally biased region" description="Low complexity" evidence="1">
    <location>
        <begin position="1189"/>
        <end position="1198"/>
    </location>
</feature>
<accession>A0A4V2V3J1</accession>
<proteinExistence type="predicted"/>
<evidence type="ECO:0000259" key="2">
    <source>
        <dbReference type="PROSITE" id="PS51208"/>
    </source>
</evidence>
<feature type="compositionally biased region" description="Basic and acidic residues" evidence="1">
    <location>
        <begin position="1199"/>
        <end position="1214"/>
    </location>
</feature>
<dbReference type="RefSeq" id="WP_245511104.1">
    <property type="nucleotide sequence ID" value="NZ_SMAR01000036.1"/>
</dbReference>
<feature type="compositionally biased region" description="Gly residues" evidence="1">
    <location>
        <begin position="1178"/>
        <end position="1188"/>
    </location>
</feature>
<evidence type="ECO:0000256" key="1">
    <source>
        <dbReference type="SAM" id="MobiDB-lite"/>
    </source>
</evidence>
<sequence>MVAEKQHAPSANLSVSKQDRKQVCRKGRWIASSVLFHTTALAGTLAGVPVPFYARGYVRAYAQAVCNPSSTANYINADISKTTFSCTISSSSTVETPQYAYGGSYTFYQSLRDISIAGYYNVRYYKRQVSPQQGLNISINNNADIRVGASTETQSIITTSTASKYLYGMGATQSGGISAVSRGGNNWNPVYSSNADSYKDLGGDGGAVTITSSGSVTSTVGGGIYALSRAGDAIAAVYGADGGAVNVTVSGDVNGATSGVVAISQAGVSSDIVYPGSGTSSPTAAGTGGDVTVQIYGSVSATQAGPAVLAASYGGHTKRAENVLSRLAYVEYCCAPVDLGSGGNGGSATLQLGSSEKAFSGKISSVASGSIGKHTVARSSGAALSAISLGGNGVYFYSDYSGVSYFGSGGDAGEAKIEITATSEAQIETKGDASPAILVQSAGGRAAKGGNYSFVGGDGGSVYSTLQGGGAIQTSGDSSIGIIAQSLGGSGRSTLDNSSYGQAGSGGKVNVTTDFAITTNGNYAHGILAQSAASAYGYGIFSFSGDGKVVWGDTSSSSTGSSAVVVTNHGSIETYGVDAHGIVAQSIGGGGGLLTSTAALSANQNGALTTSNYQTIGGGAGSADGANVEVTNYGSISTHGGTSETASDTEQKVVLSGGIAILAQSIGGGGGNNNGSGAIGSIGGDSGSSGGSGSNGGTVTVSNSGALTTAGPEAHGIVAQSIGGGGGTGRNGNGFFFTVGGTGGGGGDGGEITITNAAKIITSGDHASGVIAQSIGGGGGQGGSATSWGLGFSSAVGGSGGQGGDGGTVTFTENSSNYISTKGYNAPGIVLQSIGGGGGTGGAAKSYSTAPLFSMSFATGGTGGEGGKGGDVYGHSAGTVKTAGTDSPAVVVQSIGGGGGQGGSASAKAMAIGIPISESLKSISFSVAVAHGGKAGAGGDGGTAQGFVDPGALIKTYGDGAVGMIVQSIGGGGGQGGDSTAAAGAASIQGLLDTISDGTAELSGENIGLNLDFSHGGSGGSGGSGGFAYGHIEGALQTAGNFADGLIVQSIGGGGGHGGAGESDSITTFGDSTFTLGVSLGGSAGNGGSGGVAKGGLRTGASIVTSGPNSNALVVHSIGGGGGIGGGGSGDLDADTTISIGLGATGGDGGTGRSVYAWNGGTITTSGDSSSGIVAQSIGGGGGLGGSGTSSVSHSGALGEREKSVLEKEAEEGPKVEAKFDITIKNSMNVKTGADGGVGGDGGAVYVGIGSAGGDKISGTTKTEGSFSEGVLAQSIGGGGGQAGVSSNKSMSGASFLQQSISVPLFTVSSVEKNSSGLYIGASNGSAGSGGPVTVYASNISTSGFGSNGVLAQSVGGGGGKALSTGYAVKDVYVKFGSTGESSDDRDAGSVNIQTLTDTKIVTTGDNANAILAQSIGGGGGFAGIALGNYNTVSDESISGVISSTFGGGSDNGNADGKDVSINHYGYISTTGKRSIGIAGQSISGGGGFLTAAANNFDNAGFVQKQAPASADKVDIAVKENASIVTSGDGAFGILAQTVSGGGGVSADLAQKLNAYYRNYGQLFENSDQYYGGKSGNAEQTGYVTVTVDGSVSTSGKYAHGIVAQAVGGSGGIFLQNGKTYAGTLANFNNEQDPKVSGNVQSGNLEVTINGSVEVSDPTSWGVWAQATGVSMTLTVGNDGVLSGSTAAASNGDYNGGAVYSSGADRTVLMQYNHGTVTGNVVRHRFSSSASAADGVVRTTASAGSNLFVNQGTGTFVTGHIADAGGILNAGNINPGGEWNTIQTRVTGDLLGIGTFDSGSAYDASDLGLSGTFSPFSYFKRSNRIDWRTENSSKGGLLTGLDVDMENDTADKVLVEGDFAGTWGIDVNANALLPHRRTEFLTTKGEDTGTFSALSSLVFDFTDVTKSEDGWHGFSVDDAHFVGNGVSLGRNAGEVSRAMQQAWDKISDGSSAEIRFADDEISLGQAFGAFHQAEPETFSDMLLELASQTAAAPLVVSPSAAITAANSVLSCPAFETTGVMMDEGSCVWSRVLGGETTQTGHGDSSGFTKSVGGLQFGGQKALDEGWFLGGGLTYESSWFRNDAGSEKMEQQSFTGAVALKKEMGPWLFGLVGGAGYNWGESKRYINLDRLSATARGEPDSAMLFARARASYQFGFDDQYYMRPKVDLDVINMHQYGYTEAGAGALNLIVDGHSDTAFGITPGVEFGARIPFMEDWPARLYGDIGVSFLTSDEWETTARFAGLSSMDSFSTFSPIADTVGHVSLGLDLAKRQGMELKFEYNGSFAEDYQSHIGSLRFGYRF</sequence>
<evidence type="ECO:0000313" key="4">
    <source>
        <dbReference type="Proteomes" id="UP000295097"/>
    </source>
</evidence>
<reference evidence="3 4" key="1">
    <citation type="submission" date="2019-03" db="EMBL/GenBank/DDBJ databases">
        <title>Freshwater and sediment microbial communities from various areas in North America, analyzing microbe dynamics in response to fracking.</title>
        <authorList>
            <person name="Lamendella R."/>
        </authorList>
    </citation>
    <scope>NUCLEOTIDE SEQUENCE [LARGE SCALE GENOMIC DNA]</scope>
    <source>
        <strain evidence="3 4">175.2</strain>
    </source>
</reference>
<gene>
    <name evidence="3" type="ORF">EDC90_10364</name>
</gene>
<keyword evidence="4" id="KW-1185">Reference proteome</keyword>
<dbReference type="InterPro" id="IPR036709">
    <property type="entry name" value="Autotransporte_beta_dom_sf"/>
</dbReference>
<feature type="compositionally biased region" description="Gly residues" evidence="1">
    <location>
        <begin position="685"/>
        <end position="696"/>
    </location>
</feature>
<feature type="region of interest" description="Disordered" evidence="1">
    <location>
        <begin position="685"/>
        <end position="707"/>
    </location>
</feature>
<dbReference type="PROSITE" id="PS51208">
    <property type="entry name" value="AUTOTRANSPORTER"/>
    <property type="match status" value="1"/>
</dbReference>
<dbReference type="InterPro" id="IPR005546">
    <property type="entry name" value="Autotransporte_beta"/>
</dbReference>
<organism evidence="3 4">
    <name type="scientific">Martelella mediterranea</name>
    <dbReference type="NCBI Taxonomy" id="293089"/>
    <lineage>
        <taxon>Bacteria</taxon>
        <taxon>Pseudomonadati</taxon>
        <taxon>Pseudomonadota</taxon>
        <taxon>Alphaproteobacteria</taxon>
        <taxon>Hyphomicrobiales</taxon>
        <taxon>Aurantimonadaceae</taxon>
        <taxon>Martelella</taxon>
    </lineage>
</organism>
<feature type="region of interest" description="Disordered" evidence="1">
    <location>
        <begin position="1177"/>
        <end position="1214"/>
    </location>
</feature>
<dbReference type="EMBL" id="SMAR01000036">
    <property type="protein sequence ID" value="TCT33014.1"/>
    <property type="molecule type" value="Genomic_DNA"/>
</dbReference>
<dbReference type="Proteomes" id="UP000295097">
    <property type="component" value="Unassembled WGS sequence"/>
</dbReference>
<name>A0A4V2V3J1_9HYPH</name>
<feature type="domain" description="Autotransporter" evidence="2">
    <location>
        <begin position="2020"/>
        <end position="2300"/>
    </location>
</feature>
<evidence type="ECO:0000313" key="3">
    <source>
        <dbReference type="EMBL" id="TCT33014.1"/>
    </source>
</evidence>
<dbReference type="SUPFAM" id="SSF103515">
    <property type="entry name" value="Autotransporter"/>
    <property type="match status" value="1"/>
</dbReference>